<dbReference type="GO" id="GO:0003887">
    <property type="term" value="F:DNA-directed DNA polymerase activity"/>
    <property type="evidence" value="ECO:0007669"/>
    <property type="project" value="InterPro"/>
</dbReference>
<accession>A0A0A2GTB7</accession>
<comment type="caution">
    <text evidence="4">The sequence shown here is derived from an EMBL/GenBank/DDBJ whole genome shotgun (WGS) entry which is preliminary data.</text>
</comment>
<keyword evidence="5" id="KW-1185">Reference proteome</keyword>
<dbReference type="SUPFAM" id="SSF82771">
    <property type="entry name" value="GIY-YIG endonuclease"/>
    <property type="match status" value="1"/>
</dbReference>
<evidence type="ECO:0000313" key="4">
    <source>
        <dbReference type="EMBL" id="KGO05748.1"/>
    </source>
</evidence>
<dbReference type="KEGG" id="ddo:I597_2123"/>
<dbReference type="GO" id="GO:0006289">
    <property type="term" value="P:nucleotide-excision repair"/>
    <property type="evidence" value="ECO:0007669"/>
    <property type="project" value="InterPro"/>
</dbReference>
<organism evidence="4 5">
    <name type="scientific">Dokdonia donghaensis DSW-1</name>
    <dbReference type="NCBI Taxonomy" id="1300343"/>
    <lineage>
        <taxon>Bacteria</taxon>
        <taxon>Pseudomonadati</taxon>
        <taxon>Bacteroidota</taxon>
        <taxon>Flavobacteriia</taxon>
        <taxon>Flavobacteriales</taxon>
        <taxon>Flavobacteriaceae</taxon>
        <taxon>Dokdonia</taxon>
    </lineage>
</organism>
<dbReference type="InterPro" id="IPR012337">
    <property type="entry name" value="RNaseH-like_sf"/>
</dbReference>
<dbReference type="PROSITE" id="PS50164">
    <property type="entry name" value="GIY_YIG"/>
    <property type="match status" value="1"/>
</dbReference>
<dbReference type="GO" id="GO:0005829">
    <property type="term" value="C:cytosol"/>
    <property type="evidence" value="ECO:0007669"/>
    <property type="project" value="TreeGrafter"/>
</dbReference>
<dbReference type="AlphaFoldDB" id="A0A0A2GTB7"/>
<dbReference type="Gene3D" id="3.40.1440.10">
    <property type="entry name" value="GIY-YIG endonuclease"/>
    <property type="match status" value="1"/>
</dbReference>
<dbReference type="InterPro" id="IPR013520">
    <property type="entry name" value="Ribonucl_H"/>
</dbReference>
<dbReference type="Proteomes" id="UP000030140">
    <property type="component" value="Unassembled WGS sequence"/>
</dbReference>
<reference evidence="4 5" key="1">
    <citation type="submission" date="2014-10" db="EMBL/GenBank/DDBJ databases">
        <title>Draft genome sequence of the proteorhodopsin-containing marine bacterium Dokdonia donghaensis.</title>
        <authorList>
            <person name="Gomez-Consarnau L."/>
            <person name="Gonzalez J.M."/>
            <person name="Riedel T."/>
            <person name="Jaenicke S."/>
            <person name="Wagner-Doebler I."/>
            <person name="Fuhrman J.A."/>
        </authorList>
    </citation>
    <scope>NUCLEOTIDE SEQUENCE [LARGE SCALE GENOMIC DNA]</scope>
    <source>
        <strain evidence="4 5">DSW-1</strain>
    </source>
</reference>
<evidence type="ECO:0000259" key="3">
    <source>
        <dbReference type="PROSITE" id="PS50164"/>
    </source>
</evidence>
<dbReference type="OrthoDB" id="9803913at2"/>
<dbReference type="CDD" id="cd06127">
    <property type="entry name" value="DEDDh"/>
    <property type="match status" value="1"/>
</dbReference>
<dbReference type="EMBL" id="JSAQ01000001">
    <property type="protein sequence ID" value="KGO05748.1"/>
    <property type="molecule type" value="Genomic_DNA"/>
</dbReference>
<comment type="function">
    <text evidence="1">DNA polymerase III is a complex, multichain enzyme responsible for most of the replicative synthesis in bacteria. The epsilon subunit contain the editing function and is a proofreading 3'-5' exonuclease.</text>
</comment>
<dbReference type="SMART" id="SM00479">
    <property type="entry name" value="EXOIII"/>
    <property type="match status" value="1"/>
</dbReference>
<evidence type="ECO:0000313" key="5">
    <source>
        <dbReference type="Proteomes" id="UP000030140"/>
    </source>
</evidence>
<dbReference type="PANTHER" id="PTHR30231">
    <property type="entry name" value="DNA POLYMERASE III SUBUNIT EPSILON"/>
    <property type="match status" value="1"/>
</dbReference>
<dbReference type="Gene3D" id="3.30.420.10">
    <property type="entry name" value="Ribonuclease H-like superfamily/Ribonuclease H"/>
    <property type="match status" value="1"/>
</dbReference>
<comment type="subunit">
    <text evidence="2">DNA polymerase III contains a core (composed of alpha, epsilon and theta chains) that associates with a tau subunit. This core dimerizes to form the POLIII' complex. PolIII' associates with the gamma complex (composed of gamma, delta, delta', psi and chi chains) and with the beta chain to form the complete DNA polymerase III complex.</text>
</comment>
<gene>
    <name evidence="4" type="ORF">NV36_02050</name>
</gene>
<dbReference type="InterPro" id="IPR047296">
    <property type="entry name" value="GIY-YIG_UvrC_Cho"/>
</dbReference>
<name>A0A0A2GTB7_9FLAO</name>
<evidence type="ECO:0000256" key="2">
    <source>
        <dbReference type="ARBA" id="ARBA00026073"/>
    </source>
</evidence>
<dbReference type="RefSeq" id="WP_035324784.1">
    <property type="nucleotide sequence ID" value="NZ_CP015125.1"/>
</dbReference>
<dbReference type="InterPro" id="IPR036397">
    <property type="entry name" value="RNaseH_sf"/>
</dbReference>
<proteinExistence type="predicted"/>
<dbReference type="GO" id="GO:0045004">
    <property type="term" value="P:DNA replication proofreading"/>
    <property type="evidence" value="ECO:0007669"/>
    <property type="project" value="TreeGrafter"/>
</dbReference>
<dbReference type="GO" id="GO:0003677">
    <property type="term" value="F:DNA binding"/>
    <property type="evidence" value="ECO:0007669"/>
    <property type="project" value="InterPro"/>
</dbReference>
<dbReference type="NCBIfam" id="TIGR00573">
    <property type="entry name" value="dnaq"/>
    <property type="match status" value="1"/>
</dbReference>
<dbReference type="InterPro" id="IPR000305">
    <property type="entry name" value="GIY-YIG_endonuc"/>
</dbReference>
<dbReference type="InterPro" id="IPR035901">
    <property type="entry name" value="GIY-YIG_endonuc_sf"/>
</dbReference>
<dbReference type="SUPFAM" id="SSF53098">
    <property type="entry name" value="Ribonuclease H-like"/>
    <property type="match status" value="1"/>
</dbReference>
<dbReference type="SMART" id="SM00465">
    <property type="entry name" value="GIYc"/>
    <property type="match status" value="1"/>
</dbReference>
<dbReference type="PATRIC" id="fig|1300343.5.peg.2139"/>
<dbReference type="PANTHER" id="PTHR30231:SF37">
    <property type="entry name" value="EXODEOXYRIBONUCLEASE 10"/>
    <property type="match status" value="1"/>
</dbReference>
<dbReference type="InterPro" id="IPR006054">
    <property type="entry name" value="DnaQ"/>
</dbReference>
<dbReference type="FunFam" id="3.30.420.10:FF:000045">
    <property type="entry name" value="3'-5' exonuclease DinG"/>
    <property type="match status" value="1"/>
</dbReference>
<dbReference type="Pfam" id="PF01541">
    <property type="entry name" value="GIY-YIG"/>
    <property type="match status" value="1"/>
</dbReference>
<dbReference type="CDD" id="cd10434">
    <property type="entry name" value="GIY-YIG_UvrC_Cho"/>
    <property type="match status" value="1"/>
</dbReference>
<evidence type="ECO:0000256" key="1">
    <source>
        <dbReference type="ARBA" id="ARBA00025483"/>
    </source>
</evidence>
<feature type="domain" description="GIY-YIG" evidence="3">
    <location>
        <begin position="204"/>
        <end position="280"/>
    </location>
</feature>
<sequence length="466" mass="53167">MTELAPTYHCIIDVETTGKGINGNRITEICAVRLKDGEIIDKFTSLVNPEQYIPPFITNLTGIDDAMVEDAPLFEEIAQRVLEITEGAIFVAHNVNFDFNVIKGEFKRLGVSFVRKKLCTVRLSRKLIPNLFSYSLGNLCASIGIPLNNRHRAEGDTDATVILFKRLLDLDEDKKVMNAFLNVRSKEATLPPHLPSRIIQELPETAGIYLFKDRAGKIIYVGKAINIKKRVLSHFYDKKNKEYLLGQETYQIDYEVTGNELCALLLESEYIEQYFPKFNRAQKMPVSTYTIVSYENRKGILQLAVAKSKYRASATDKVYTKAKATERLMELCDTYHLCARFCGLQATFGQCSHYRLKGCKGVCNDEEAVTDYNERVHQALAAFYSENDTYLIKERGRTEDETAFIYIDKGVYKGFGFVPETEQLSHFDEVASYLNLKKSTYHTDVILRSYLRRHKNPRIIPLAISA</sequence>
<dbReference type="Pfam" id="PF00929">
    <property type="entry name" value="RNase_T"/>
    <property type="match status" value="1"/>
</dbReference>
<protein>
    <submittedName>
        <fullName evidence="4">DNA polymerase III subunit epsilon</fullName>
    </submittedName>
</protein>
<dbReference type="GO" id="GO:0008408">
    <property type="term" value="F:3'-5' exonuclease activity"/>
    <property type="evidence" value="ECO:0007669"/>
    <property type="project" value="TreeGrafter"/>
</dbReference>